<keyword evidence="3" id="KW-1185">Reference proteome</keyword>
<feature type="chain" id="PRO_5019111046" evidence="1">
    <location>
        <begin position="21"/>
        <end position="83"/>
    </location>
</feature>
<comment type="caution">
    <text evidence="2">The sequence shown here is derived from an EMBL/GenBank/DDBJ whole genome shotgun (WGS) entry which is preliminary data.</text>
</comment>
<evidence type="ECO:0000313" key="2">
    <source>
        <dbReference type="EMBL" id="RWX78252.1"/>
    </source>
</evidence>
<proteinExistence type="predicted"/>
<name>A0A444LGU2_9HYPH</name>
<reference evidence="2 3" key="1">
    <citation type="submission" date="2019-01" db="EMBL/GenBank/DDBJ databases">
        <title>The draft genome of Rhizobium sp. 24NR.</title>
        <authorList>
            <person name="Liu L."/>
            <person name="Liang L."/>
            <person name="Shi S."/>
            <person name="Xu L."/>
            <person name="Wang X."/>
            <person name="Li L."/>
            <person name="Zhang X."/>
        </authorList>
    </citation>
    <scope>NUCLEOTIDE SEQUENCE [LARGE SCALE GENOMIC DNA]</scope>
    <source>
        <strain evidence="2 3">24NR</strain>
    </source>
</reference>
<dbReference type="Proteomes" id="UP000287687">
    <property type="component" value="Unassembled WGS sequence"/>
</dbReference>
<sequence>MKPQLALMKALLIMMPVAMLAGCGSLGPANVAGLKRVVGTDLLGARGLTDADQRKIDKTVVRLCAGKVYSTKDCARHDEIGSR</sequence>
<dbReference type="OrthoDB" id="8283288at2"/>
<dbReference type="PROSITE" id="PS51257">
    <property type="entry name" value="PROKAR_LIPOPROTEIN"/>
    <property type="match status" value="1"/>
</dbReference>
<feature type="signal peptide" evidence="1">
    <location>
        <begin position="1"/>
        <end position="20"/>
    </location>
</feature>
<keyword evidence="1" id="KW-0732">Signal</keyword>
<accession>A0A444LGU2</accession>
<organism evidence="2 3">
    <name type="scientific">Neorhizobium lilium</name>
    <dbReference type="NCBI Taxonomy" id="2503024"/>
    <lineage>
        <taxon>Bacteria</taxon>
        <taxon>Pseudomonadati</taxon>
        <taxon>Pseudomonadota</taxon>
        <taxon>Alphaproteobacteria</taxon>
        <taxon>Hyphomicrobiales</taxon>
        <taxon>Rhizobiaceae</taxon>
        <taxon>Rhizobium/Agrobacterium group</taxon>
        <taxon>Neorhizobium</taxon>
    </lineage>
</organism>
<protein>
    <submittedName>
        <fullName evidence="2">Uncharacterized protein</fullName>
    </submittedName>
</protein>
<gene>
    <name evidence="2" type="ORF">EPK99_06350</name>
</gene>
<evidence type="ECO:0000313" key="3">
    <source>
        <dbReference type="Proteomes" id="UP000287687"/>
    </source>
</evidence>
<dbReference type="AlphaFoldDB" id="A0A444LGU2"/>
<dbReference type="EMBL" id="SBIP01000002">
    <property type="protein sequence ID" value="RWX78252.1"/>
    <property type="molecule type" value="Genomic_DNA"/>
</dbReference>
<dbReference type="RefSeq" id="WP_128442230.1">
    <property type="nucleotide sequence ID" value="NZ_SBIP01000002.1"/>
</dbReference>
<evidence type="ECO:0000256" key="1">
    <source>
        <dbReference type="SAM" id="SignalP"/>
    </source>
</evidence>